<dbReference type="EMBL" id="CP155571">
    <property type="protein sequence ID" value="XFO73406.1"/>
    <property type="molecule type" value="Genomic_DNA"/>
</dbReference>
<accession>A0ABZ3J682</accession>
<keyword evidence="4" id="KW-1185">Reference proteome</keyword>
<dbReference type="RefSeq" id="WP_373657480.1">
    <property type="nucleotide sequence ID" value="NZ_CP155571.1"/>
</dbReference>
<dbReference type="PANTHER" id="PTHR37023:SF1">
    <property type="entry name" value="ISSOD25 TRANSPOSASE TNPA_ISSOD25"/>
    <property type="match status" value="1"/>
</dbReference>
<sequence length="382" mass="44584">MNTVQNVLQQFHSQFTQCYSLSAQQAKVYQDILRCRTAELGGHAFVCEECGHLAIHYNSCRNRHCPTCQGLTKTIWVDKRSKDFLHAPYFHVVFTMPQKLHPLIYHNQELLYNLMYKAVAQTLLELSQDAKYLGAQIGFFSLLHTWAQDLHYHPHIHTVVLAGGLTKENQWRNSNKKFFISVKVLAKKFRGKFLYYLKQYYHQNLLTFYGDAQQYQNPKRFQTLLDQCYRKKWYSYSKRTFSGPLAVVKYLGNYTHRIAISNNRIVAVDENTVTITVKDRKHNQTKKLTLPGVEFIRRFFMHVLPKGFVKIRYYGLLANRNKKMKLELCRKLTNSPTYQAKFEGLTTTEILSLLMGKDVTLCPVCGKGKLIQFYSFVQGSSP</sequence>
<dbReference type="InterPro" id="IPR026889">
    <property type="entry name" value="Zn_Tnp"/>
</dbReference>
<feature type="domain" description="Transposase IS801/IS1294" evidence="1">
    <location>
        <begin position="138"/>
        <end position="322"/>
    </location>
</feature>
<organism evidence="3 4">
    <name type="scientific">Sporomusa acidovorans (strain ATCC 49682 / DSM 3132 / Mol)</name>
    <dbReference type="NCBI Taxonomy" id="1123286"/>
    <lineage>
        <taxon>Bacteria</taxon>
        <taxon>Bacillati</taxon>
        <taxon>Bacillota</taxon>
        <taxon>Negativicutes</taxon>
        <taxon>Selenomonadales</taxon>
        <taxon>Sporomusaceae</taxon>
        <taxon>Sporomusa</taxon>
    </lineage>
</organism>
<reference evidence="3" key="1">
    <citation type="submission" date="2024-05" db="EMBL/GenBank/DDBJ databases">
        <title>Isolation and characterization of Sporomusa carbonis sp. nov., a carboxydotrophic hydrogenogen in the genus of Sporomusa isolated from a charcoal burning pile.</title>
        <authorList>
            <person name="Boeer T."/>
            <person name="Rosenbaum F."/>
            <person name="Eysell L."/>
            <person name="Mueller V."/>
            <person name="Daniel R."/>
            <person name="Poehlein A."/>
        </authorList>
    </citation>
    <scope>NUCLEOTIDE SEQUENCE [LARGE SCALE GENOMIC DNA]</scope>
    <source>
        <strain evidence="3">DSM 3132</strain>
    </source>
</reference>
<feature type="domain" description="Transposase zinc-binding" evidence="2">
    <location>
        <begin position="8"/>
        <end position="96"/>
    </location>
</feature>
<dbReference type="Proteomes" id="UP000216052">
    <property type="component" value="Chromosome"/>
</dbReference>
<dbReference type="NCBIfam" id="NF033538">
    <property type="entry name" value="transpos_IS91"/>
    <property type="match status" value="1"/>
</dbReference>
<dbReference type="Pfam" id="PF04986">
    <property type="entry name" value="Y2_Tnp"/>
    <property type="match status" value="1"/>
</dbReference>
<dbReference type="InterPro" id="IPR007069">
    <property type="entry name" value="Transposase_32"/>
</dbReference>
<name>A0ABZ3J682_SPOA4</name>
<evidence type="ECO:0000259" key="1">
    <source>
        <dbReference type="Pfam" id="PF04986"/>
    </source>
</evidence>
<proteinExistence type="predicted"/>
<protein>
    <submittedName>
        <fullName evidence="3">IS91 family transposase ISAzo26</fullName>
    </submittedName>
</protein>
<gene>
    <name evidence="3" type="ORF">SPACI_034920</name>
</gene>
<evidence type="ECO:0000313" key="4">
    <source>
        <dbReference type="Proteomes" id="UP000216052"/>
    </source>
</evidence>
<dbReference type="Pfam" id="PF14319">
    <property type="entry name" value="Zn_Tnp_IS91"/>
    <property type="match status" value="1"/>
</dbReference>
<evidence type="ECO:0000259" key="2">
    <source>
        <dbReference type="Pfam" id="PF14319"/>
    </source>
</evidence>
<evidence type="ECO:0000313" key="3">
    <source>
        <dbReference type="EMBL" id="XFO73406.1"/>
    </source>
</evidence>
<dbReference type="InterPro" id="IPR054832">
    <property type="entry name" value="transpos_IS91"/>
</dbReference>
<dbReference type="PANTHER" id="PTHR37023">
    <property type="entry name" value="TRANSPOSASE"/>
    <property type="match status" value="1"/>
</dbReference>